<keyword evidence="3" id="KW-1185">Reference proteome</keyword>
<dbReference type="EMBL" id="KN837294">
    <property type="protein sequence ID" value="KIJ28929.1"/>
    <property type="molecule type" value="Genomic_DNA"/>
</dbReference>
<dbReference type="Proteomes" id="UP000054279">
    <property type="component" value="Unassembled WGS sequence"/>
</dbReference>
<feature type="region of interest" description="Disordered" evidence="1">
    <location>
        <begin position="1"/>
        <end position="23"/>
    </location>
</feature>
<dbReference type="HOGENOM" id="CLU_2198672_0_0_1"/>
<evidence type="ECO:0000313" key="3">
    <source>
        <dbReference type="Proteomes" id="UP000054279"/>
    </source>
</evidence>
<reference evidence="2 3" key="1">
    <citation type="submission" date="2014-06" db="EMBL/GenBank/DDBJ databases">
        <title>Evolutionary Origins and Diversification of the Mycorrhizal Mutualists.</title>
        <authorList>
            <consortium name="DOE Joint Genome Institute"/>
            <consortium name="Mycorrhizal Genomics Consortium"/>
            <person name="Kohler A."/>
            <person name="Kuo A."/>
            <person name="Nagy L.G."/>
            <person name="Floudas D."/>
            <person name="Copeland A."/>
            <person name="Barry K.W."/>
            <person name="Cichocki N."/>
            <person name="Veneault-Fourrey C."/>
            <person name="LaButti K."/>
            <person name="Lindquist E.A."/>
            <person name="Lipzen A."/>
            <person name="Lundell T."/>
            <person name="Morin E."/>
            <person name="Murat C."/>
            <person name="Riley R."/>
            <person name="Ohm R."/>
            <person name="Sun H."/>
            <person name="Tunlid A."/>
            <person name="Henrissat B."/>
            <person name="Grigoriev I.V."/>
            <person name="Hibbett D.S."/>
            <person name="Martin F."/>
        </authorList>
    </citation>
    <scope>NUCLEOTIDE SEQUENCE [LARGE SCALE GENOMIC DNA]</scope>
    <source>
        <strain evidence="2 3">SS14</strain>
    </source>
</reference>
<evidence type="ECO:0000313" key="2">
    <source>
        <dbReference type="EMBL" id="KIJ28929.1"/>
    </source>
</evidence>
<accession>A0A0C9U418</accession>
<organism evidence="2 3">
    <name type="scientific">Sphaerobolus stellatus (strain SS14)</name>
    <dbReference type="NCBI Taxonomy" id="990650"/>
    <lineage>
        <taxon>Eukaryota</taxon>
        <taxon>Fungi</taxon>
        <taxon>Dikarya</taxon>
        <taxon>Basidiomycota</taxon>
        <taxon>Agaricomycotina</taxon>
        <taxon>Agaricomycetes</taxon>
        <taxon>Phallomycetidae</taxon>
        <taxon>Geastrales</taxon>
        <taxon>Sphaerobolaceae</taxon>
        <taxon>Sphaerobolus</taxon>
    </lineage>
</organism>
<feature type="compositionally biased region" description="Polar residues" evidence="1">
    <location>
        <begin position="14"/>
        <end position="23"/>
    </location>
</feature>
<proteinExistence type="predicted"/>
<sequence length="108" mass="11929">MEFGIVKKKEHSPRSPSSPELCQTLHTPTLSASVKSLVRVKNLSAAPSSASTPTLPILNETIRRMVVVTLPLIPFLRLVGKDLPIDELARVRRQDLGCVMAWMLRKTG</sequence>
<dbReference type="AlphaFoldDB" id="A0A0C9U418"/>
<evidence type="ECO:0000256" key="1">
    <source>
        <dbReference type="SAM" id="MobiDB-lite"/>
    </source>
</evidence>
<feature type="compositionally biased region" description="Basic residues" evidence="1">
    <location>
        <begin position="1"/>
        <end position="11"/>
    </location>
</feature>
<gene>
    <name evidence="2" type="ORF">M422DRAFT_37141</name>
</gene>
<protein>
    <submittedName>
        <fullName evidence="2">Uncharacterized protein</fullName>
    </submittedName>
</protein>
<name>A0A0C9U418_SPHS4</name>